<evidence type="ECO:0000259" key="2">
    <source>
        <dbReference type="Pfam" id="PF07510"/>
    </source>
</evidence>
<keyword evidence="3" id="KW-0255">Endonuclease</keyword>
<sequence>MKRTGITVTALAAGLTATFLAAPAAQAAPPAPPGKAVSIKHLKALRVAKEGSLSGYSRAKFPHWIDVAGACNTRELVLKRDGKNVKAHANCAPYSGTWYSPYDGATWRKPSDVDIDHMVPLAEAWRSGARGWTTRQRQGFANDRASSQLWAVTDNVNQAKGDKDPAKWLPPRASFRCVYVRSWVDVKYRYRLTIDTAEKKALTRLLNACR</sequence>
<dbReference type="Proteomes" id="UP000669179">
    <property type="component" value="Unassembled WGS sequence"/>
</dbReference>
<dbReference type="GO" id="GO:0004519">
    <property type="term" value="F:endonuclease activity"/>
    <property type="evidence" value="ECO:0007669"/>
    <property type="project" value="UniProtKB-KW"/>
</dbReference>
<organism evidence="3 4">
    <name type="scientific">Actinomadura barringtoniae</name>
    <dbReference type="NCBI Taxonomy" id="1427535"/>
    <lineage>
        <taxon>Bacteria</taxon>
        <taxon>Bacillati</taxon>
        <taxon>Actinomycetota</taxon>
        <taxon>Actinomycetes</taxon>
        <taxon>Streptosporangiales</taxon>
        <taxon>Thermomonosporaceae</taxon>
        <taxon>Actinomadura</taxon>
    </lineage>
</organism>
<feature type="signal peptide" evidence="1">
    <location>
        <begin position="1"/>
        <end position="27"/>
    </location>
</feature>
<dbReference type="PANTHER" id="PTHR24094">
    <property type="entry name" value="SECRETED PROTEIN"/>
    <property type="match status" value="1"/>
</dbReference>
<accession>A0A939PLY2</accession>
<dbReference type="RefSeq" id="WP_208263283.1">
    <property type="nucleotide sequence ID" value="NZ_JAGEOJ010000031.1"/>
</dbReference>
<feature type="domain" description="GmrSD restriction endonucleases C-terminal" evidence="2">
    <location>
        <begin position="106"/>
        <end position="204"/>
    </location>
</feature>
<evidence type="ECO:0000313" key="3">
    <source>
        <dbReference type="EMBL" id="MBO2455055.1"/>
    </source>
</evidence>
<keyword evidence="3" id="KW-0540">Nuclease</keyword>
<dbReference type="AlphaFoldDB" id="A0A939PLY2"/>
<dbReference type="PANTHER" id="PTHR24094:SF15">
    <property type="entry name" value="AMP-DEPENDENT SYNTHETASE_LIGASE DOMAIN-CONTAINING PROTEIN-RELATED"/>
    <property type="match status" value="1"/>
</dbReference>
<feature type="chain" id="PRO_5037505456" evidence="1">
    <location>
        <begin position="28"/>
        <end position="210"/>
    </location>
</feature>
<keyword evidence="1" id="KW-0732">Signal</keyword>
<dbReference type="EMBL" id="JAGEOJ010000031">
    <property type="protein sequence ID" value="MBO2455055.1"/>
    <property type="molecule type" value="Genomic_DNA"/>
</dbReference>
<dbReference type="InterPro" id="IPR011089">
    <property type="entry name" value="GmrSD_C"/>
</dbReference>
<name>A0A939PLY2_9ACTN</name>
<reference evidence="3" key="1">
    <citation type="submission" date="2021-03" db="EMBL/GenBank/DDBJ databases">
        <authorList>
            <person name="Kanchanasin P."/>
            <person name="Saeng-In P."/>
            <person name="Phongsopitanun W."/>
            <person name="Yuki M."/>
            <person name="Kudo T."/>
            <person name="Ohkuma M."/>
            <person name="Tanasupawat S."/>
        </authorList>
    </citation>
    <scope>NUCLEOTIDE SEQUENCE</scope>
    <source>
        <strain evidence="3">GKU 128</strain>
    </source>
</reference>
<keyword evidence="3" id="KW-0378">Hydrolase</keyword>
<gene>
    <name evidence="3" type="ORF">J4573_48765</name>
</gene>
<protein>
    <submittedName>
        <fullName evidence="3">HNH endonuclease</fullName>
    </submittedName>
</protein>
<comment type="caution">
    <text evidence="3">The sequence shown here is derived from an EMBL/GenBank/DDBJ whole genome shotgun (WGS) entry which is preliminary data.</text>
</comment>
<keyword evidence="4" id="KW-1185">Reference proteome</keyword>
<evidence type="ECO:0000256" key="1">
    <source>
        <dbReference type="SAM" id="SignalP"/>
    </source>
</evidence>
<evidence type="ECO:0000313" key="4">
    <source>
        <dbReference type="Proteomes" id="UP000669179"/>
    </source>
</evidence>
<dbReference type="Pfam" id="PF07510">
    <property type="entry name" value="GmrSD_C"/>
    <property type="match status" value="1"/>
</dbReference>
<proteinExistence type="predicted"/>